<dbReference type="Proteomes" id="UP000057820">
    <property type="component" value="Chromosome 1"/>
</dbReference>
<reference evidence="2" key="1">
    <citation type="submission" date="2015-03" db="EMBL/GenBank/DDBJ databases">
        <authorList>
            <consortium name="Pathogen Informatics"/>
        </authorList>
    </citation>
    <scope>NUCLEOTIDE SEQUENCE [LARGE SCALE GENOMIC DNA]</scope>
    <source>
        <strain evidence="2">NCTC11134</strain>
    </source>
</reference>
<sequence>MSERELTAPVDLCDARGRLNPEAVGWSRRPLHRANLSGAWGRKKRWDYWAVTAPDLYLAITCADLDYLGNASVWLCGPSKGLSVAVDRIVPAARGFALPDQPCTGLIAVEAGGLRIEIDERASGSTRLRARCDRTPEGPLDIEVEVAEPAGHESLNVVIPWSPGRFQFTSKQNTRPATGTVRLGEHRWELGGAEPGAGELPAYGTLDLGRGVWKYRNRWNWAAASGVSRDGRTVGLQFGGKWTEGTGYTENGLCVDGRLTKIGEELRWDYDWDHPMRPWRVRDSAGLVDVELVPDHDRHARTDAGLISMEVHQCFGRWSGTIVTEAGERVEFADVIGFAEEARNRW</sequence>
<name>A0A0H5NUQ1_NOCFR</name>
<dbReference type="InterPro" id="IPR021243">
    <property type="entry name" value="DUF2804"/>
</dbReference>
<evidence type="ECO:0000313" key="2">
    <source>
        <dbReference type="Proteomes" id="UP000057820"/>
    </source>
</evidence>
<dbReference type="PANTHER" id="PTHR35868:SF3">
    <property type="entry name" value="DUF2804 DOMAIN-CONTAINING PROTEIN"/>
    <property type="match status" value="1"/>
</dbReference>
<accession>A0A0H5NUQ1</accession>
<dbReference type="Pfam" id="PF10974">
    <property type="entry name" value="DUF2804"/>
    <property type="match status" value="1"/>
</dbReference>
<protein>
    <submittedName>
        <fullName evidence="1">Protein of uncharacterized function (DUF2804)</fullName>
    </submittedName>
</protein>
<dbReference type="KEGG" id="nfr:ERS450000_03386"/>
<dbReference type="AlphaFoldDB" id="A0A0H5NUQ1"/>
<evidence type="ECO:0000313" key="1">
    <source>
        <dbReference type="EMBL" id="CRY79217.1"/>
    </source>
</evidence>
<organism evidence="1 2">
    <name type="scientific">Nocardia farcinica</name>
    <dbReference type="NCBI Taxonomy" id="37329"/>
    <lineage>
        <taxon>Bacteria</taxon>
        <taxon>Bacillati</taxon>
        <taxon>Actinomycetota</taxon>
        <taxon>Actinomycetes</taxon>
        <taxon>Mycobacteriales</taxon>
        <taxon>Nocardiaceae</taxon>
        <taxon>Nocardia</taxon>
    </lineage>
</organism>
<gene>
    <name evidence="1" type="ORF">ERS450000_03386</name>
</gene>
<dbReference type="PANTHER" id="PTHR35868">
    <property type="entry name" value="DUF2804 DOMAIN-CONTAINING PROTEIN-RELATED"/>
    <property type="match status" value="1"/>
</dbReference>
<dbReference type="EMBL" id="LN868938">
    <property type="protein sequence ID" value="CRY79217.1"/>
    <property type="molecule type" value="Genomic_DNA"/>
</dbReference>
<dbReference type="RefSeq" id="WP_060593158.1">
    <property type="nucleotide sequence ID" value="NZ_CP031418.1"/>
</dbReference>
<proteinExistence type="predicted"/>